<evidence type="ECO:0000313" key="2">
    <source>
        <dbReference type="EMBL" id="CAL1604199.1"/>
    </source>
</evidence>
<dbReference type="SMART" id="SM00256">
    <property type="entry name" value="FBOX"/>
    <property type="match status" value="1"/>
</dbReference>
<dbReference type="PANTHER" id="PTHR14939">
    <property type="entry name" value="F-BOX ONLY PROTEIN 22"/>
    <property type="match status" value="1"/>
</dbReference>
<organism evidence="2 3">
    <name type="scientific">Knipowitschia caucasica</name>
    <name type="common">Caucasian dwarf goby</name>
    <name type="synonym">Pomatoschistus caucasicus</name>
    <dbReference type="NCBI Taxonomy" id="637954"/>
    <lineage>
        <taxon>Eukaryota</taxon>
        <taxon>Metazoa</taxon>
        <taxon>Chordata</taxon>
        <taxon>Craniata</taxon>
        <taxon>Vertebrata</taxon>
        <taxon>Euteleostomi</taxon>
        <taxon>Actinopterygii</taxon>
        <taxon>Neopterygii</taxon>
        <taxon>Teleostei</taxon>
        <taxon>Neoteleostei</taxon>
        <taxon>Acanthomorphata</taxon>
        <taxon>Gobiaria</taxon>
        <taxon>Gobiiformes</taxon>
        <taxon>Gobioidei</taxon>
        <taxon>Gobiidae</taxon>
        <taxon>Gobiinae</taxon>
        <taxon>Knipowitschia</taxon>
    </lineage>
</organism>
<feature type="domain" description="F-box" evidence="1">
    <location>
        <begin position="23"/>
        <end position="63"/>
    </location>
</feature>
<sequence length="454" mass="49718">MMGESPHLSASVPDSKASYVLSNVDEVVERILTFVPTKSLLQIASVCRLWRNCARRVLRTQQDLGWVSAAGHSSGVHVLYSTLAMDVENVFLLPKTVLAMVDDETFNAEDSSYSAKRSRHGADPVEDVNLLFPNGCDILGITAPGIVLTPHTHRAACPREYQDGGAGFAVMFPNVNGVQIKPFHFCKKTISPTAMKEAGLIDNTELRVVLLFVYEAYKSGGARFLNQILGPLAETKALVAGGLVERAFYPPRHCCNQGAYGVVGLTLSGSKVQGASVLLDYNVGTPQSAEDTIRRLKAGAGQTRTDVPLSGPHSDQLVTGATLMSHYVDDQTPTWASFQHLDSSFPSVPRCAHRGNPELSRGRLSIPAGQLSVAEYDHQRRFVFSLKSSQREWEQRKRQWCSSKAEVLRIAATYTQESTVALLSTAGAQRQAHSAIYANVAQVQHERSFHQRKR</sequence>
<dbReference type="GO" id="GO:0032436">
    <property type="term" value="P:positive regulation of proteasomal ubiquitin-dependent protein catabolic process"/>
    <property type="evidence" value="ECO:0007669"/>
    <property type="project" value="TreeGrafter"/>
</dbReference>
<dbReference type="Pfam" id="PF00646">
    <property type="entry name" value="F-box"/>
    <property type="match status" value="1"/>
</dbReference>
<evidence type="ECO:0000259" key="1">
    <source>
        <dbReference type="SMART" id="SM00256"/>
    </source>
</evidence>
<dbReference type="InterPro" id="IPR001810">
    <property type="entry name" value="F-box_dom"/>
</dbReference>
<dbReference type="CDD" id="cd22097">
    <property type="entry name" value="F-box_FBXO22"/>
    <property type="match status" value="1"/>
</dbReference>
<dbReference type="SUPFAM" id="SSF81383">
    <property type="entry name" value="F-box domain"/>
    <property type="match status" value="1"/>
</dbReference>
<dbReference type="Proteomes" id="UP001497482">
    <property type="component" value="Chromosome 4"/>
</dbReference>
<dbReference type="InterPro" id="IPR036047">
    <property type="entry name" value="F-box-like_dom_sf"/>
</dbReference>
<protein>
    <recommendedName>
        <fullName evidence="1">F-box domain-containing protein</fullName>
    </recommendedName>
</protein>
<dbReference type="EMBL" id="OZ035826">
    <property type="protein sequence ID" value="CAL1604199.1"/>
    <property type="molecule type" value="Genomic_DNA"/>
</dbReference>
<proteinExistence type="predicted"/>
<dbReference type="PANTHER" id="PTHR14939:SF5">
    <property type="entry name" value="F-BOX ONLY PROTEIN 22"/>
    <property type="match status" value="1"/>
</dbReference>
<gene>
    <name evidence="2" type="ORF">KC01_LOCUS31761</name>
</gene>
<dbReference type="Gene3D" id="1.20.1280.50">
    <property type="match status" value="1"/>
</dbReference>
<keyword evidence="3" id="KW-1185">Reference proteome</keyword>
<name>A0AAV2LQE7_KNICA</name>
<dbReference type="GO" id="GO:0000209">
    <property type="term" value="P:protein polyubiquitination"/>
    <property type="evidence" value="ECO:0007669"/>
    <property type="project" value="TreeGrafter"/>
</dbReference>
<evidence type="ECO:0000313" key="3">
    <source>
        <dbReference type="Proteomes" id="UP001497482"/>
    </source>
</evidence>
<dbReference type="GO" id="GO:0048742">
    <property type="term" value="P:regulation of skeletal muscle fiber development"/>
    <property type="evidence" value="ECO:0007669"/>
    <property type="project" value="TreeGrafter"/>
</dbReference>
<reference evidence="2 3" key="1">
    <citation type="submission" date="2024-04" db="EMBL/GenBank/DDBJ databases">
        <authorList>
            <person name="Waldvogel A.-M."/>
            <person name="Schoenle A."/>
        </authorList>
    </citation>
    <scope>NUCLEOTIDE SEQUENCE [LARGE SCALE GENOMIC DNA]</scope>
</reference>
<dbReference type="AlphaFoldDB" id="A0AAV2LQE7"/>
<accession>A0AAV2LQE7</accession>